<organism evidence="2 3">
    <name type="scientific">Vibrio proteolyticus NBRC 13287</name>
    <dbReference type="NCBI Taxonomy" id="1219065"/>
    <lineage>
        <taxon>Bacteria</taxon>
        <taxon>Pseudomonadati</taxon>
        <taxon>Pseudomonadota</taxon>
        <taxon>Gammaproteobacteria</taxon>
        <taxon>Vibrionales</taxon>
        <taxon>Vibrionaceae</taxon>
        <taxon>Vibrio</taxon>
    </lineage>
</organism>
<proteinExistence type="predicted"/>
<dbReference type="AlphaFoldDB" id="U3BLA3"/>
<protein>
    <submittedName>
        <fullName evidence="2">Uncharacterized protein</fullName>
    </submittedName>
</protein>
<comment type="caution">
    <text evidence="2">The sequence shown here is derived from an EMBL/GenBank/DDBJ whole genome shotgun (WGS) entry which is preliminary data.</text>
</comment>
<reference evidence="2 3" key="1">
    <citation type="submission" date="2013-09" db="EMBL/GenBank/DDBJ databases">
        <title>Whole genome shotgun sequence of Vibrio proteolyticus NBRC 13287.</title>
        <authorList>
            <person name="Isaki S."/>
            <person name="Hosoyama A."/>
            <person name="Numata M."/>
            <person name="Hashimoto M."/>
            <person name="Hosoyama Y."/>
            <person name="Tsuchikane K."/>
            <person name="Noguchi M."/>
            <person name="Hirakata S."/>
            <person name="Ichikawa N."/>
            <person name="Ohji S."/>
            <person name="Yamazoe A."/>
            <person name="Fujita N."/>
        </authorList>
    </citation>
    <scope>NUCLEOTIDE SEQUENCE [LARGE SCALE GENOMIC DNA]</scope>
    <source>
        <strain evidence="2 3">NBRC 13287</strain>
    </source>
</reference>
<gene>
    <name evidence="2" type="ORF">VPR01S_07_01870</name>
</gene>
<dbReference type="STRING" id="1219065.VPR01S_07_01870"/>
<sequence>MKTRTKFVVFLLSWTTGLAFAQTALVEPNRIVLNNGDLTITADITKGNVFNGSEDTDTGVVSFFGTVTPQDSGYLVDVVVSKQAKDRYASQSLTTSVRLDNSEPVFIGGSANDVFSIRLMQDTE</sequence>
<evidence type="ECO:0000313" key="3">
    <source>
        <dbReference type="Proteomes" id="UP000016570"/>
    </source>
</evidence>
<evidence type="ECO:0000313" key="2">
    <source>
        <dbReference type="EMBL" id="GAD67388.1"/>
    </source>
</evidence>
<feature type="signal peptide" evidence="1">
    <location>
        <begin position="1"/>
        <end position="21"/>
    </location>
</feature>
<accession>U3BLA3</accession>
<dbReference type="Proteomes" id="UP000016570">
    <property type="component" value="Unassembled WGS sequence"/>
</dbReference>
<dbReference type="EMBL" id="BATJ01000007">
    <property type="protein sequence ID" value="GAD67388.1"/>
    <property type="molecule type" value="Genomic_DNA"/>
</dbReference>
<evidence type="ECO:0000256" key="1">
    <source>
        <dbReference type="SAM" id="SignalP"/>
    </source>
</evidence>
<dbReference type="RefSeq" id="WP_021705363.1">
    <property type="nucleotide sequence ID" value="NZ_BATJ01000007.1"/>
</dbReference>
<feature type="chain" id="PRO_5004640364" evidence="1">
    <location>
        <begin position="22"/>
        <end position="124"/>
    </location>
</feature>
<keyword evidence="3" id="KW-1185">Reference proteome</keyword>
<keyword evidence="1" id="KW-0732">Signal</keyword>
<name>U3BLA3_VIBPR</name>